<evidence type="ECO:0000313" key="3">
    <source>
        <dbReference type="EMBL" id="JAT05703.1"/>
    </source>
</evidence>
<sequence>MDYKDVVFGFSLFIAYTVTILTYAAIGNILAGHKITKVNDFINPVNKEFRGHYGTARKPNLFFLLFYLLFFIALIGSTTQIMKLRTIFRDWIDRVTGSREEEAPVVRLRPAPATTDQTHYGAAKRRKGMGAWEDEIVDLEEMQKQRPPETKPKAPETSPSSISLSSESSKTKVKGARSRSGGKKGGSRQKDTAASGIPTSNRFEILSDLEEDGQQKTKSPT</sequence>
<feature type="compositionally biased region" description="Low complexity" evidence="1">
    <location>
        <begin position="158"/>
        <end position="168"/>
    </location>
</feature>
<feature type="region of interest" description="Disordered" evidence="1">
    <location>
        <begin position="141"/>
        <end position="221"/>
    </location>
</feature>
<evidence type="ECO:0000256" key="1">
    <source>
        <dbReference type="SAM" id="MobiDB-lite"/>
    </source>
</evidence>
<accession>A0A1B6K2L2</accession>
<feature type="compositionally biased region" description="Basic and acidic residues" evidence="1">
    <location>
        <begin position="141"/>
        <end position="154"/>
    </location>
</feature>
<keyword evidence="2" id="KW-1133">Transmembrane helix</keyword>
<protein>
    <submittedName>
        <fullName evidence="3">Uncharacterized protein</fullName>
    </submittedName>
</protein>
<gene>
    <name evidence="3" type="ORF">g.12386</name>
</gene>
<name>A0A1B6K2L2_9HEMI</name>
<dbReference type="EMBL" id="GECU01002004">
    <property type="protein sequence ID" value="JAT05703.1"/>
    <property type="molecule type" value="Transcribed_RNA"/>
</dbReference>
<keyword evidence="2" id="KW-0472">Membrane</keyword>
<keyword evidence="2" id="KW-0812">Transmembrane</keyword>
<reference evidence="3" key="1">
    <citation type="submission" date="2015-11" db="EMBL/GenBank/DDBJ databases">
        <title>De novo transcriptome assembly of four potential Pierce s Disease insect vectors from Arizona vineyards.</title>
        <authorList>
            <person name="Tassone E.E."/>
        </authorList>
    </citation>
    <scope>NUCLEOTIDE SEQUENCE</scope>
</reference>
<feature type="compositionally biased region" description="Basic residues" evidence="1">
    <location>
        <begin position="171"/>
        <end position="187"/>
    </location>
</feature>
<dbReference type="AlphaFoldDB" id="A0A1B6K2L2"/>
<organism evidence="3">
    <name type="scientific">Homalodisca liturata</name>
    <dbReference type="NCBI Taxonomy" id="320908"/>
    <lineage>
        <taxon>Eukaryota</taxon>
        <taxon>Metazoa</taxon>
        <taxon>Ecdysozoa</taxon>
        <taxon>Arthropoda</taxon>
        <taxon>Hexapoda</taxon>
        <taxon>Insecta</taxon>
        <taxon>Pterygota</taxon>
        <taxon>Neoptera</taxon>
        <taxon>Paraneoptera</taxon>
        <taxon>Hemiptera</taxon>
        <taxon>Auchenorrhyncha</taxon>
        <taxon>Membracoidea</taxon>
        <taxon>Cicadellidae</taxon>
        <taxon>Cicadellinae</taxon>
        <taxon>Proconiini</taxon>
        <taxon>Homalodisca</taxon>
    </lineage>
</organism>
<feature type="transmembrane region" description="Helical" evidence="2">
    <location>
        <begin position="61"/>
        <end position="82"/>
    </location>
</feature>
<proteinExistence type="predicted"/>
<feature type="transmembrane region" description="Helical" evidence="2">
    <location>
        <begin position="6"/>
        <end position="31"/>
    </location>
</feature>
<evidence type="ECO:0000256" key="2">
    <source>
        <dbReference type="SAM" id="Phobius"/>
    </source>
</evidence>